<accession>A0ABY5R4L3</accession>
<keyword evidence="2" id="KW-1185">Reference proteome</keyword>
<evidence type="ECO:0000313" key="2">
    <source>
        <dbReference type="Proteomes" id="UP001058098"/>
    </source>
</evidence>
<dbReference type="Proteomes" id="UP001058098">
    <property type="component" value="Chromosome"/>
</dbReference>
<reference evidence="1" key="1">
    <citation type="submission" date="2020-09" db="EMBL/GenBank/DDBJ databases">
        <title>Rhizobia associated with sainfoin plants.</title>
        <authorList>
            <person name="Asharfi S."/>
            <person name="Kuzmanovic N."/>
            <person name="Bunk B."/>
            <person name="Sproeer C."/>
            <person name="Becker M."/>
            <person name="Thuenen T."/>
        </authorList>
    </citation>
    <scope>NUCLEOTIDE SEQUENCE</scope>
    <source>
        <strain evidence="1">OM4</strain>
    </source>
</reference>
<name>A0ABY5R4L3_9HYPH</name>
<proteinExistence type="predicted"/>
<gene>
    <name evidence="1" type="ORF">IHQ72_16025</name>
</gene>
<evidence type="ECO:0008006" key="3">
    <source>
        <dbReference type="Google" id="ProtNLM"/>
    </source>
</evidence>
<evidence type="ECO:0000313" key="1">
    <source>
        <dbReference type="EMBL" id="UVC18441.1"/>
    </source>
</evidence>
<dbReference type="EMBL" id="CP062229">
    <property type="protein sequence ID" value="UVC18441.1"/>
    <property type="molecule type" value="Genomic_DNA"/>
</dbReference>
<protein>
    <recommendedName>
        <fullName evidence="3">FkbM family methyltransferase</fullName>
    </recommendedName>
</protein>
<sequence length="242" mass="26827">MMLKIIKKITPLRRAYYRSMIAKGIGGQSDEGQILMRLAKETGAPKTFIEFGFHPIQFNCAALIGSFQGLLIDGNSRQIADARAVLPASIRIEERFLDLNNLDFIRTAFPKLGVLSIDIDGNDYWFLEKLLDIEPSVISIEYNPSFLDRSISTVYDPAFDRTKKHASGWYHGASLAALAKLCGAHGYGLAAVSDGGINAFFTKTGSLDPKAAWKPSVLRGKWSDTTPEQQWDAVKHMPFVQV</sequence>
<organism evidence="1 2">
    <name type="scientific">Mesorhizobium onobrychidis</name>
    <dbReference type="NCBI Taxonomy" id="2775404"/>
    <lineage>
        <taxon>Bacteria</taxon>
        <taxon>Pseudomonadati</taxon>
        <taxon>Pseudomonadota</taxon>
        <taxon>Alphaproteobacteria</taxon>
        <taxon>Hyphomicrobiales</taxon>
        <taxon>Phyllobacteriaceae</taxon>
        <taxon>Mesorhizobium</taxon>
    </lineage>
</organism>